<dbReference type="OrthoDB" id="5877238at2759"/>
<comment type="caution">
    <text evidence="1">The sequence shown here is derived from an EMBL/GenBank/DDBJ whole genome shotgun (WGS) entry which is preliminary data.</text>
</comment>
<gene>
    <name evidence="1" type="ORF">B9Z55_027183</name>
</gene>
<keyword evidence="2" id="KW-1185">Reference proteome</keyword>
<evidence type="ECO:0000313" key="2">
    <source>
        <dbReference type="Proteomes" id="UP000230233"/>
    </source>
</evidence>
<reference evidence="2" key="1">
    <citation type="submission" date="2017-10" db="EMBL/GenBank/DDBJ databases">
        <title>Rapid genome shrinkage in a self-fertile nematode reveals novel sperm competition proteins.</title>
        <authorList>
            <person name="Yin D."/>
            <person name="Schwarz E.M."/>
            <person name="Thomas C.G."/>
            <person name="Felde R.L."/>
            <person name="Korf I.F."/>
            <person name="Cutter A.D."/>
            <person name="Schartner C.M."/>
            <person name="Ralston E.J."/>
            <person name="Meyer B.J."/>
            <person name="Haag E.S."/>
        </authorList>
    </citation>
    <scope>NUCLEOTIDE SEQUENCE [LARGE SCALE GENOMIC DNA]</scope>
    <source>
        <strain evidence="2">JU1422</strain>
    </source>
</reference>
<accession>A0A2G5SGL0</accession>
<dbReference type="PANTHER" id="PTHR21504">
    <property type="entry name" value="IG-LIKE DOMAIN-CONTAINING PROTEIN-RELATED-RELATED"/>
    <property type="match status" value="1"/>
</dbReference>
<sequence>MTSVSFFQNFLPTTATTAMSISPTTTTSSPVSISPPGYPYPVRAYIHSRCFPQSSIPSSYQLTIGSQFHKVCPFQNVPLFSVTLQGKTPKTFNFCPQLQKLVPHKCSCGIREEDLVPKHSQMHRGHHVLFCKNKVTEKMETFIFDQATGSLCEVEDPELEYQPRPFCPFIVIGENGAVFVKEAENGWVKKVINAQGTRVIPAQPVVMLLKHRPTEQVDPEAFPQFSIESCCHTGYEFMAFRDKRTKVIECKAFDARVGDFQEFKCRMCPGTCG</sequence>
<dbReference type="AlphaFoldDB" id="A0A2G5SGL0"/>
<dbReference type="GO" id="GO:0006914">
    <property type="term" value="P:autophagy"/>
    <property type="evidence" value="ECO:0007669"/>
    <property type="project" value="InterPro"/>
</dbReference>
<organism evidence="1 2">
    <name type="scientific">Caenorhabditis nigoni</name>
    <dbReference type="NCBI Taxonomy" id="1611254"/>
    <lineage>
        <taxon>Eukaryota</taxon>
        <taxon>Metazoa</taxon>
        <taxon>Ecdysozoa</taxon>
        <taxon>Nematoda</taxon>
        <taxon>Chromadorea</taxon>
        <taxon>Rhabditida</taxon>
        <taxon>Rhabditina</taxon>
        <taxon>Rhabditomorpha</taxon>
        <taxon>Rhabditoidea</taxon>
        <taxon>Rhabditidae</taxon>
        <taxon>Peloderinae</taxon>
        <taxon>Caenorhabditis</taxon>
    </lineage>
</organism>
<dbReference type="Proteomes" id="UP000230233">
    <property type="component" value="Unassembled WGS sequence"/>
</dbReference>
<dbReference type="EMBL" id="PDUG01000008">
    <property type="protein sequence ID" value="PIC14190.1"/>
    <property type="molecule type" value="Genomic_DNA"/>
</dbReference>
<proteinExistence type="predicted"/>
<protein>
    <submittedName>
        <fullName evidence="1">Uncharacterized protein</fullName>
    </submittedName>
</protein>
<dbReference type="PANTHER" id="PTHR21504:SF1">
    <property type="entry name" value="IG-LIKE DOMAIN-CONTAINING PROTEIN-RELATED"/>
    <property type="match status" value="1"/>
</dbReference>
<evidence type="ECO:0000313" key="1">
    <source>
        <dbReference type="EMBL" id="PIC14190.1"/>
    </source>
</evidence>
<dbReference type="InterPro" id="IPR039908">
    <property type="entry name" value="Sepa-1"/>
</dbReference>
<name>A0A2G5SGL0_9PELO</name>